<protein>
    <submittedName>
        <fullName evidence="1">Uncharacterized protein</fullName>
    </submittedName>
</protein>
<name>A0A554JC97_9BACT</name>
<gene>
    <name evidence="1" type="ORF">CEO22_301</name>
</gene>
<evidence type="ECO:0000313" key="1">
    <source>
        <dbReference type="EMBL" id="TSC65928.1"/>
    </source>
</evidence>
<comment type="caution">
    <text evidence="1">The sequence shown here is derived from an EMBL/GenBank/DDBJ whole genome shotgun (WGS) entry which is preliminary data.</text>
</comment>
<reference evidence="1 2" key="1">
    <citation type="submission" date="2017-08" db="EMBL/GenBank/DDBJ databases">
        <title>Mechanisms for carbon and nitrogen cycling indicate functional differentiation within the Candidate Phyla Radiation.</title>
        <authorList>
            <person name="Danczak R.E."/>
            <person name="Johnston M.D."/>
            <person name="Kenah C."/>
            <person name="Slattery M."/>
            <person name="Wrighton K.C."/>
            <person name="Wilkins M.J."/>
        </authorList>
    </citation>
    <scope>NUCLEOTIDE SEQUENCE [LARGE SCALE GENOMIC DNA]</scope>
    <source>
        <strain evidence="1">Gr01-1014_85</strain>
    </source>
</reference>
<dbReference type="Proteomes" id="UP000316253">
    <property type="component" value="Unassembled WGS sequence"/>
</dbReference>
<organism evidence="1 2">
    <name type="scientific">Candidatus Berkelbacteria bacterium Gr01-1014_85</name>
    <dbReference type="NCBI Taxonomy" id="2017150"/>
    <lineage>
        <taxon>Bacteria</taxon>
        <taxon>Candidatus Berkelbacteria</taxon>
    </lineage>
</organism>
<accession>A0A554JC97</accession>
<dbReference type="EMBL" id="VMFD01000022">
    <property type="protein sequence ID" value="TSC65928.1"/>
    <property type="molecule type" value="Genomic_DNA"/>
</dbReference>
<sequence>MNLAFLAPGLDKLQLICYIVEYQGNRWSFHQQ</sequence>
<dbReference type="AlphaFoldDB" id="A0A554JC97"/>
<proteinExistence type="predicted"/>
<evidence type="ECO:0000313" key="2">
    <source>
        <dbReference type="Proteomes" id="UP000316253"/>
    </source>
</evidence>